<name>A0AAW0LZ70_QUESU</name>
<accession>A0AAW0LZ70</accession>
<evidence type="ECO:0000313" key="3">
    <source>
        <dbReference type="Proteomes" id="UP000237347"/>
    </source>
</evidence>
<evidence type="ECO:0000313" key="2">
    <source>
        <dbReference type="EMBL" id="KAK7855897.1"/>
    </source>
</evidence>
<dbReference type="EMBL" id="PKMF04000041">
    <property type="protein sequence ID" value="KAK7855897.1"/>
    <property type="molecule type" value="Genomic_DNA"/>
</dbReference>
<dbReference type="GO" id="GO:0016740">
    <property type="term" value="F:transferase activity"/>
    <property type="evidence" value="ECO:0007669"/>
    <property type="project" value="UniProtKB-KW"/>
</dbReference>
<proteinExistence type="predicted"/>
<sequence length="90" mass="10319">MSTTPPKIQYILESFIKPQYALEESKRPLYLTPWDLAMLSGKYMQKGLRFTKPLAVNSQEDFVKSLLDRLKHSLSITLAHFYPLAGCLVT</sequence>
<keyword evidence="1" id="KW-0808">Transferase</keyword>
<reference evidence="2 3" key="1">
    <citation type="journal article" date="2018" name="Sci. Data">
        <title>The draft genome sequence of cork oak.</title>
        <authorList>
            <person name="Ramos A.M."/>
            <person name="Usie A."/>
            <person name="Barbosa P."/>
            <person name="Barros P.M."/>
            <person name="Capote T."/>
            <person name="Chaves I."/>
            <person name="Simoes F."/>
            <person name="Abreu I."/>
            <person name="Carrasquinho I."/>
            <person name="Faro C."/>
            <person name="Guimaraes J.B."/>
            <person name="Mendonca D."/>
            <person name="Nobrega F."/>
            <person name="Rodrigues L."/>
            <person name="Saibo N.J.M."/>
            <person name="Varela M.C."/>
            <person name="Egas C."/>
            <person name="Matos J."/>
            <person name="Miguel C.M."/>
            <person name="Oliveira M.M."/>
            <person name="Ricardo C.P."/>
            <person name="Goncalves S."/>
        </authorList>
    </citation>
    <scope>NUCLEOTIDE SEQUENCE [LARGE SCALE GENOMIC DNA]</scope>
    <source>
        <strain evidence="3">cv. HL8</strain>
    </source>
</reference>
<dbReference type="PANTHER" id="PTHR31896:SF12">
    <property type="entry name" value="HXXXD-TYPE ACYL-TRANSFERASE FAMILY PROTEIN"/>
    <property type="match status" value="1"/>
</dbReference>
<dbReference type="Proteomes" id="UP000237347">
    <property type="component" value="Unassembled WGS sequence"/>
</dbReference>
<evidence type="ECO:0000256" key="1">
    <source>
        <dbReference type="ARBA" id="ARBA00022679"/>
    </source>
</evidence>
<dbReference type="InterPro" id="IPR051283">
    <property type="entry name" value="Sec_Metabolite_Acyltrans"/>
</dbReference>
<protein>
    <submittedName>
        <fullName evidence="2">Acetyltransferase</fullName>
    </submittedName>
</protein>
<comment type="caution">
    <text evidence="2">The sequence shown here is derived from an EMBL/GenBank/DDBJ whole genome shotgun (WGS) entry which is preliminary data.</text>
</comment>
<keyword evidence="3" id="KW-1185">Reference proteome</keyword>
<dbReference type="Gene3D" id="3.30.559.10">
    <property type="entry name" value="Chloramphenicol acetyltransferase-like domain"/>
    <property type="match status" value="1"/>
</dbReference>
<dbReference type="PANTHER" id="PTHR31896">
    <property type="entry name" value="FAMILY REGULATORY PROTEIN, PUTATIVE (AFU_ORTHOLOGUE AFUA_3G14730)-RELATED"/>
    <property type="match status" value="1"/>
</dbReference>
<gene>
    <name evidence="2" type="ORF">CFP56_025955</name>
</gene>
<dbReference type="Pfam" id="PF02458">
    <property type="entry name" value="Transferase"/>
    <property type="match status" value="1"/>
</dbReference>
<dbReference type="InterPro" id="IPR023213">
    <property type="entry name" value="CAT-like_dom_sf"/>
</dbReference>
<organism evidence="2 3">
    <name type="scientific">Quercus suber</name>
    <name type="common">Cork oak</name>
    <dbReference type="NCBI Taxonomy" id="58331"/>
    <lineage>
        <taxon>Eukaryota</taxon>
        <taxon>Viridiplantae</taxon>
        <taxon>Streptophyta</taxon>
        <taxon>Embryophyta</taxon>
        <taxon>Tracheophyta</taxon>
        <taxon>Spermatophyta</taxon>
        <taxon>Magnoliopsida</taxon>
        <taxon>eudicotyledons</taxon>
        <taxon>Gunneridae</taxon>
        <taxon>Pentapetalae</taxon>
        <taxon>rosids</taxon>
        <taxon>fabids</taxon>
        <taxon>Fagales</taxon>
        <taxon>Fagaceae</taxon>
        <taxon>Quercus</taxon>
    </lineage>
</organism>
<dbReference type="AlphaFoldDB" id="A0AAW0LZ70"/>